<feature type="compositionally biased region" description="Polar residues" evidence="1">
    <location>
        <begin position="13"/>
        <end position="24"/>
    </location>
</feature>
<dbReference type="InterPro" id="IPR019600">
    <property type="entry name" value="Hemin_uptake_protein_HemP"/>
</dbReference>
<comment type="caution">
    <text evidence="2">The sequence shown here is derived from an EMBL/GenBank/DDBJ whole genome shotgun (WGS) entry which is preliminary data.</text>
</comment>
<dbReference type="Proteomes" id="UP000050863">
    <property type="component" value="Unassembled WGS sequence"/>
</dbReference>
<dbReference type="EMBL" id="LLXZ01000202">
    <property type="protein sequence ID" value="KRQ96190.1"/>
    <property type="molecule type" value="Genomic_DNA"/>
</dbReference>
<dbReference type="STRING" id="280332.CQ12_23365"/>
<organism evidence="2 3">
    <name type="scientific">Bradyrhizobium jicamae</name>
    <dbReference type="NCBI Taxonomy" id="280332"/>
    <lineage>
        <taxon>Bacteria</taxon>
        <taxon>Pseudomonadati</taxon>
        <taxon>Pseudomonadota</taxon>
        <taxon>Alphaproteobacteria</taxon>
        <taxon>Hyphomicrobiales</taxon>
        <taxon>Nitrobacteraceae</taxon>
        <taxon>Bradyrhizobium</taxon>
    </lineage>
</organism>
<evidence type="ECO:0000313" key="3">
    <source>
        <dbReference type="Proteomes" id="UP000050863"/>
    </source>
</evidence>
<sequence length="68" mass="7403">MSTAGGSKLGEARTQSANSAAATRSLVVNGNRIDSRELFANEREIIIAHGEESYRLRLTSQNKLILTK</sequence>
<dbReference type="OrthoDB" id="7870498at2"/>
<accession>A0A0R3KRN3</accession>
<name>A0A0R3KRN3_9BRAD</name>
<feature type="region of interest" description="Disordered" evidence="1">
    <location>
        <begin position="1"/>
        <end position="24"/>
    </location>
</feature>
<dbReference type="Gene3D" id="2.10.70.10">
    <property type="entry name" value="Complement Module, domain 1"/>
    <property type="match status" value="1"/>
</dbReference>
<evidence type="ECO:0000256" key="1">
    <source>
        <dbReference type="SAM" id="MobiDB-lite"/>
    </source>
</evidence>
<gene>
    <name evidence="2" type="ORF">CQ12_23365</name>
</gene>
<dbReference type="Pfam" id="PF10636">
    <property type="entry name" value="hemP"/>
    <property type="match status" value="1"/>
</dbReference>
<protein>
    <submittedName>
        <fullName evidence="2">Hemin transporter HemP</fullName>
    </submittedName>
</protein>
<dbReference type="AlphaFoldDB" id="A0A0R3KRN3"/>
<evidence type="ECO:0000313" key="2">
    <source>
        <dbReference type="EMBL" id="KRQ96190.1"/>
    </source>
</evidence>
<keyword evidence="3" id="KW-1185">Reference proteome</keyword>
<reference evidence="2 3" key="1">
    <citation type="submission" date="2014-03" db="EMBL/GenBank/DDBJ databases">
        <title>Bradyrhizobium valentinum sp. nov., isolated from effective nodules of Lupinus mariae-josephae, a lupine endemic of basic-lime soils in Eastern Spain.</title>
        <authorList>
            <person name="Duran D."/>
            <person name="Rey L."/>
            <person name="Navarro A."/>
            <person name="Busquets A."/>
            <person name="Imperial J."/>
            <person name="Ruiz-Argueso T."/>
        </authorList>
    </citation>
    <scope>NUCLEOTIDE SEQUENCE [LARGE SCALE GENOMIC DNA]</scope>
    <source>
        <strain evidence="2 3">PAC68</strain>
    </source>
</reference>
<proteinExistence type="predicted"/>
<dbReference type="RefSeq" id="WP_057839796.1">
    <property type="nucleotide sequence ID" value="NZ_LLXZ01000202.1"/>
</dbReference>